<protein>
    <submittedName>
        <fullName evidence="5">HK97 family phage prohead protease</fullName>
    </submittedName>
</protein>
<dbReference type="InterPro" id="IPR006433">
    <property type="entry name" value="Prohead_protease"/>
</dbReference>
<dbReference type="GO" id="GO:0006508">
    <property type="term" value="P:proteolysis"/>
    <property type="evidence" value="ECO:0007669"/>
    <property type="project" value="UniProtKB-KW"/>
</dbReference>
<proteinExistence type="predicted"/>
<sequence>MADRLIRTATADLEVRGKDGRTLVGIAVPYDTPTDIRDYSGTYSEQFRFGAFERTIRERGDRIKLLSLHDRLKLPIGRATLLREDTAGLYGEWRVSKTEAGDEVLELVRDGALDSFSIGFVPVRNVWSRDRSSVVRTEAKLLEVSVVALPAYETARIVGVRHNPRIIDAATAERRLKLLDME</sequence>
<gene>
    <name evidence="5" type="ORF">Q7514_03570</name>
</gene>
<dbReference type="NCBIfam" id="TIGR01543">
    <property type="entry name" value="proheadase_HK97"/>
    <property type="match status" value="1"/>
</dbReference>
<dbReference type="GO" id="GO:0008233">
    <property type="term" value="F:peptidase activity"/>
    <property type="evidence" value="ECO:0007669"/>
    <property type="project" value="UniProtKB-KW"/>
</dbReference>
<evidence type="ECO:0000256" key="1">
    <source>
        <dbReference type="ARBA" id="ARBA00022612"/>
    </source>
</evidence>
<dbReference type="RefSeq" id="WP_330131852.1">
    <property type="nucleotide sequence ID" value="NZ_JAUTXY010000001.1"/>
</dbReference>
<keyword evidence="1" id="KW-1188">Viral release from host cell</keyword>
<reference evidence="5 6" key="1">
    <citation type="submission" date="2023-07" db="EMBL/GenBank/DDBJ databases">
        <authorList>
            <person name="Girao M."/>
            <person name="Carvalho M.F."/>
        </authorList>
    </citation>
    <scope>NUCLEOTIDE SEQUENCE [LARGE SCALE GENOMIC DNA]</scope>
    <source>
        <strain evidence="5 6">YIM65754</strain>
    </source>
</reference>
<keyword evidence="3" id="KW-0378">Hydrolase</keyword>
<dbReference type="EMBL" id="JAUTXY010000001">
    <property type="protein sequence ID" value="MEE2056607.1"/>
    <property type="molecule type" value="Genomic_DNA"/>
</dbReference>
<keyword evidence="2 5" id="KW-0645">Protease</keyword>
<comment type="caution">
    <text evidence="5">The sequence shown here is derived from an EMBL/GenBank/DDBJ whole genome shotgun (WGS) entry which is preliminary data.</text>
</comment>
<evidence type="ECO:0000256" key="2">
    <source>
        <dbReference type="ARBA" id="ARBA00022670"/>
    </source>
</evidence>
<name>A0ABU7L6R6_9NOCA</name>
<dbReference type="Pfam" id="PF04586">
    <property type="entry name" value="Peptidase_S78"/>
    <property type="match status" value="1"/>
</dbReference>
<accession>A0ABU7L6R6</accession>
<evidence type="ECO:0000313" key="5">
    <source>
        <dbReference type="EMBL" id="MEE2056607.1"/>
    </source>
</evidence>
<keyword evidence="6" id="KW-1185">Reference proteome</keyword>
<feature type="domain" description="Prohead serine protease" evidence="4">
    <location>
        <begin position="14"/>
        <end position="158"/>
    </location>
</feature>
<evidence type="ECO:0000256" key="3">
    <source>
        <dbReference type="ARBA" id="ARBA00022801"/>
    </source>
</evidence>
<evidence type="ECO:0000313" key="6">
    <source>
        <dbReference type="Proteomes" id="UP001336020"/>
    </source>
</evidence>
<organism evidence="5 6">
    <name type="scientific">Rhodococcus artemisiae</name>
    <dbReference type="NCBI Taxonomy" id="714159"/>
    <lineage>
        <taxon>Bacteria</taxon>
        <taxon>Bacillati</taxon>
        <taxon>Actinomycetota</taxon>
        <taxon>Actinomycetes</taxon>
        <taxon>Mycobacteriales</taxon>
        <taxon>Nocardiaceae</taxon>
        <taxon>Rhodococcus</taxon>
    </lineage>
</organism>
<dbReference type="Proteomes" id="UP001336020">
    <property type="component" value="Unassembled WGS sequence"/>
</dbReference>
<dbReference type="InterPro" id="IPR054613">
    <property type="entry name" value="Peptidase_S78_dom"/>
</dbReference>
<evidence type="ECO:0000259" key="4">
    <source>
        <dbReference type="Pfam" id="PF04586"/>
    </source>
</evidence>